<proteinExistence type="predicted"/>
<feature type="domain" description="HTH tetR-type" evidence="3">
    <location>
        <begin position="41"/>
        <end position="101"/>
    </location>
</feature>
<dbReference type="PROSITE" id="PS50977">
    <property type="entry name" value="HTH_TETR_2"/>
    <property type="match status" value="1"/>
</dbReference>
<evidence type="ECO:0000313" key="5">
    <source>
        <dbReference type="Proteomes" id="UP001501495"/>
    </source>
</evidence>
<keyword evidence="5" id="KW-1185">Reference proteome</keyword>
<dbReference type="Gene3D" id="1.10.357.10">
    <property type="entry name" value="Tetracycline Repressor, domain 2"/>
    <property type="match status" value="1"/>
</dbReference>
<reference evidence="5" key="1">
    <citation type="journal article" date="2019" name="Int. J. Syst. Evol. Microbiol.">
        <title>The Global Catalogue of Microorganisms (GCM) 10K type strain sequencing project: providing services to taxonomists for standard genome sequencing and annotation.</title>
        <authorList>
            <consortium name="The Broad Institute Genomics Platform"/>
            <consortium name="The Broad Institute Genome Sequencing Center for Infectious Disease"/>
            <person name="Wu L."/>
            <person name="Ma J."/>
        </authorList>
    </citation>
    <scope>NUCLEOTIDE SEQUENCE [LARGE SCALE GENOMIC DNA]</scope>
    <source>
        <strain evidence="5">JCM 16703</strain>
    </source>
</reference>
<keyword evidence="1 2" id="KW-0238">DNA-binding</keyword>
<comment type="caution">
    <text evidence="4">The sequence shown here is derived from an EMBL/GenBank/DDBJ whole genome shotgun (WGS) entry which is preliminary data.</text>
</comment>
<dbReference type="InterPro" id="IPR009057">
    <property type="entry name" value="Homeodomain-like_sf"/>
</dbReference>
<dbReference type="Proteomes" id="UP001501495">
    <property type="component" value="Unassembled WGS sequence"/>
</dbReference>
<dbReference type="Pfam" id="PF00440">
    <property type="entry name" value="TetR_N"/>
    <property type="match status" value="1"/>
</dbReference>
<evidence type="ECO:0000256" key="1">
    <source>
        <dbReference type="ARBA" id="ARBA00023125"/>
    </source>
</evidence>
<accession>A0ABP7XK87</accession>
<name>A0ABP7XK87_9ACTN</name>
<evidence type="ECO:0000256" key="2">
    <source>
        <dbReference type="PROSITE-ProRule" id="PRU00335"/>
    </source>
</evidence>
<sequence>MCRVSGVPVASIDVVTDGVFFTAPGSLPRGRNALPREQVAAAQRERILIAATELLAASGAAEVGPKEICLRAKVSLSSFYAMFPSRDACVFAAYDRFIEVLLGRLIAIDGAGLSWRAYMGAILATYLGALEADPVVGRAFQVQMDAMGEPARARRRAALSAIARLLHDKHVAWEPAAVGRLPFDAYLSGVYGIRQLAADLLEEGRVSDLPALAEQATAWVSLMFGAGPDQG</sequence>
<protein>
    <recommendedName>
        <fullName evidence="3">HTH tetR-type domain-containing protein</fullName>
    </recommendedName>
</protein>
<dbReference type="InterPro" id="IPR001647">
    <property type="entry name" value="HTH_TetR"/>
</dbReference>
<evidence type="ECO:0000259" key="3">
    <source>
        <dbReference type="PROSITE" id="PS50977"/>
    </source>
</evidence>
<feature type="DNA-binding region" description="H-T-H motif" evidence="2">
    <location>
        <begin position="64"/>
        <end position="83"/>
    </location>
</feature>
<dbReference type="EMBL" id="BAAAZH010000017">
    <property type="protein sequence ID" value="GAA4120823.1"/>
    <property type="molecule type" value="Genomic_DNA"/>
</dbReference>
<gene>
    <name evidence="4" type="ORF">GCM10022215_24940</name>
</gene>
<evidence type="ECO:0000313" key="4">
    <source>
        <dbReference type="EMBL" id="GAA4120823.1"/>
    </source>
</evidence>
<dbReference type="SUPFAM" id="SSF46689">
    <property type="entry name" value="Homeodomain-like"/>
    <property type="match status" value="1"/>
</dbReference>
<organism evidence="4 5">
    <name type="scientific">Nocardioides fonticola</name>
    <dbReference type="NCBI Taxonomy" id="450363"/>
    <lineage>
        <taxon>Bacteria</taxon>
        <taxon>Bacillati</taxon>
        <taxon>Actinomycetota</taxon>
        <taxon>Actinomycetes</taxon>
        <taxon>Propionibacteriales</taxon>
        <taxon>Nocardioidaceae</taxon>
        <taxon>Nocardioides</taxon>
    </lineage>
</organism>